<dbReference type="Proteomes" id="UP001159641">
    <property type="component" value="Unassembled WGS sequence"/>
</dbReference>
<sequence>MLDKWGGCEAGVTLGSGCCSWLPEIPVPVTHSLARRTTRGDLGPSGACLVGLFGTDHVDRTRVDGSARDGGTLRWDGSREIGGGELSSVRGRAQQDRMHDPVALTVATPGWSNDEPRTMSVRVCPHLGVGLWLWLGVTLGLGQGQGEGCVDGPWEVVSASQGPLRSPPPATPLACTQLPRVMKGQETAEAWPCRGRQGRIVWPPSPEPRLC</sequence>
<dbReference type="AlphaFoldDB" id="A0AB34GI72"/>
<comment type="caution">
    <text evidence="1">The sequence shown here is derived from an EMBL/GenBank/DDBJ whole genome shotgun (WGS) entry which is preliminary data.</text>
</comment>
<evidence type="ECO:0000313" key="1">
    <source>
        <dbReference type="EMBL" id="KAJ8779139.1"/>
    </source>
</evidence>
<name>A0AB34GI72_ESCRO</name>
<gene>
    <name evidence="1" type="ORF">J1605_012990</name>
</gene>
<accession>A0AB34GI72</accession>
<protein>
    <submittedName>
        <fullName evidence="1">Uncharacterized protein</fullName>
    </submittedName>
</protein>
<evidence type="ECO:0000313" key="2">
    <source>
        <dbReference type="Proteomes" id="UP001159641"/>
    </source>
</evidence>
<reference evidence="1 2" key="1">
    <citation type="submission" date="2022-11" db="EMBL/GenBank/DDBJ databases">
        <title>Whole genome sequence of Eschrichtius robustus ER-17-0199.</title>
        <authorList>
            <person name="Bruniche-Olsen A."/>
            <person name="Black A.N."/>
            <person name="Fields C.J."/>
            <person name="Walden K."/>
            <person name="Dewoody J.A."/>
        </authorList>
    </citation>
    <scope>NUCLEOTIDE SEQUENCE [LARGE SCALE GENOMIC DNA]</scope>
    <source>
        <strain evidence="1">ER-17-0199</strain>
        <tissue evidence="1">Blubber</tissue>
    </source>
</reference>
<proteinExistence type="predicted"/>
<dbReference type="EMBL" id="JAIQCJ010002232">
    <property type="protein sequence ID" value="KAJ8779139.1"/>
    <property type="molecule type" value="Genomic_DNA"/>
</dbReference>
<organism evidence="1 2">
    <name type="scientific">Eschrichtius robustus</name>
    <name type="common">California gray whale</name>
    <name type="synonym">Eschrichtius gibbosus</name>
    <dbReference type="NCBI Taxonomy" id="9764"/>
    <lineage>
        <taxon>Eukaryota</taxon>
        <taxon>Metazoa</taxon>
        <taxon>Chordata</taxon>
        <taxon>Craniata</taxon>
        <taxon>Vertebrata</taxon>
        <taxon>Euteleostomi</taxon>
        <taxon>Mammalia</taxon>
        <taxon>Eutheria</taxon>
        <taxon>Laurasiatheria</taxon>
        <taxon>Artiodactyla</taxon>
        <taxon>Whippomorpha</taxon>
        <taxon>Cetacea</taxon>
        <taxon>Mysticeti</taxon>
        <taxon>Eschrichtiidae</taxon>
        <taxon>Eschrichtius</taxon>
    </lineage>
</organism>
<keyword evidence="2" id="KW-1185">Reference proteome</keyword>